<dbReference type="HOGENOM" id="CLU_1488225_0_0_11"/>
<dbReference type="KEGG" id="scy:SCATT_04220"/>
<feature type="region of interest" description="Disordered" evidence="8">
    <location>
        <begin position="134"/>
        <end position="181"/>
    </location>
</feature>
<proteinExistence type="inferred from homology"/>
<reference evidence="11" key="1">
    <citation type="submission" date="2011-12" db="EMBL/GenBank/DDBJ databases">
        <title>Complete genome sequence of Streptomyces cattleya strain DSM 46488.</title>
        <authorList>
            <person name="Ou H.-Y."/>
            <person name="Li P."/>
            <person name="Zhao C."/>
            <person name="O'Hagan D."/>
            <person name="Deng Z."/>
        </authorList>
    </citation>
    <scope>NUCLEOTIDE SEQUENCE [LARGE SCALE GENOMIC DNA]</scope>
    <source>
        <strain evidence="11">ATCC 35852 / DSM 46488 / JCM 4925 / NBRC 14057 / NRRL 8057</strain>
    </source>
</reference>
<dbReference type="InterPro" id="IPR032816">
    <property type="entry name" value="VTT_dom"/>
</dbReference>
<evidence type="ECO:0000313" key="10">
    <source>
        <dbReference type="EMBL" id="AEW92793.1"/>
    </source>
</evidence>
<evidence type="ECO:0000256" key="1">
    <source>
        <dbReference type="ARBA" id="ARBA00004651"/>
    </source>
</evidence>
<dbReference type="PANTHER" id="PTHR30353:SF0">
    <property type="entry name" value="TRANSMEMBRANE PROTEIN"/>
    <property type="match status" value="1"/>
</dbReference>
<evidence type="ECO:0000256" key="8">
    <source>
        <dbReference type="SAM" id="MobiDB-lite"/>
    </source>
</evidence>
<protein>
    <recommendedName>
        <fullName evidence="9">VTT domain-containing protein</fullName>
    </recommendedName>
</protein>
<feature type="transmembrane region" description="Helical" evidence="7">
    <location>
        <begin position="15"/>
        <end position="42"/>
    </location>
</feature>
<evidence type="ECO:0000256" key="3">
    <source>
        <dbReference type="ARBA" id="ARBA00022475"/>
    </source>
</evidence>
<dbReference type="PANTHER" id="PTHR30353">
    <property type="entry name" value="INNER MEMBRANE PROTEIN DEDA-RELATED"/>
    <property type="match status" value="1"/>
</dbReference>
<accession>G8WNN1</accession>
<evidence type="ECO:0000259" key="9">
    <source>
        <dbReference type="Pfam" id="PF09335"/>
    </source>
</evidence>
<keyword evidence="4 7" id="KW-0812">Transmembrane</keyword>
<dbReference type="STRING" id="1003195.SCATT_04220"/>
<keyword evidence="6 7" id="KW-0472">Membrane</keyword>
<evidence type="ECO:0000256" key="7">
    <source>
        <dbReference type="RuleBase" id="RU367016"/>
    </source>
</evidence>
<sequence>MTGVLAVVGGVPPAAVYLVVAVAVLAGSVLLIGAFVPTFTLLLTAGALARGGQVCLPGVIAVAAGAVVAGDFAAHRTGRLLGARPLSGRLGDRVRAGVWRRADALMARRGGQAVLVGRFVPVLRTLVPPWPGPPGCPTAASPPTAFSPPRRGPPPRSAPVTRQRPSRAVSSPSGFQCSSAS</sequence>
<evidence type="ECO:0000256" key="6">
    <source>
        <dbReference type="ARBA" id="ARBA00023136"/>
    </source>
</evidence>
<dbReference type="eggNOG" id="COG0586">
    <property type="taxonomic scope" value="Bacteria"/>
</dbReference>
<dbReference type="Proteomes" id="UP000007842">
    <property type="component" value="Chromosome"/>
</dbReference>
<dbReference type="Pfam" id="PF09335">
    <property type="entry name" value="VTT_dom"/>
    <property type="match status" value="1"/>
</dbReference>
<keyword evidence="5 7" id="KW-1133">Transmembrane helix</keyword>
<dbReference type="InterPro" id="IPR032818">
    <property type="entry name" value="DedA-like"/>
</dbReference>
<feature type="transmembrane region" description="Helical" evidence="7">
    <location>
        <begin position="54"/>
        <end position="74"/>
    </location>
</feature>
<evidence type="ECO:0000256" key="4">
    <source>
        <dbReference type="ARBA" id="ARBA00022692"/>
    </source>
</evidence>
<dbReference type="EMBL" id="CP003219">
    <property type="protein sequence ID" value="AEW92793.1"/>
    <property type="molecule type" value="Genomic_DNA"/>
</dbReference>
<keyword evidence="11" id="KW-1185">Reference proteome</keyword>
<feature type="compositionally biased region" description="Polar residues" evidence="8">
    <location>
        <begin position="168"/>
        <end position="181"/>
    </location>
</feature>
<comment type="subcellular location">
    <subcellularLocation>
        <location evidence="1 7">Cell membrane</location>
        <topology evidence="1 7">Multi-pass membrane protein</topology>
    </subcellularLocation>
</comment>
<feature type="domain" description="VTT" evidence="9">
    <location>
        <begin position="36"/>
        <end position="128"/>
    </location>
</feature>
<evidence type="ECO:0000256" key="2">
    <source>
        <dbReference type="ARBA" id="ARBA00010792"/>
    </source>
</evidence>
<evidence type="ECO:0000256" key="5">
    <source>
        <dbReference type="ARBA" id="ARBA00022989"/>
    </source>
</evidence>
<gene>
    <name evidence="10" type="ordered locus">SCATT_04220</name>
</gene>
<dbReference type="PATRIC" id="fig|1003195.29.peg.415"/>
<comment type="caution">
    <text evidence="7">Lacks conserved residue(s) required for the propagation of feature annotation.</text>
</comment>
<organism evidence="10 11">
    <name type="scientific">Streptantibioticus cattleyicolor (strain ATCC 35852 / DSM 46488 / JCM 4925 / NBRC 14057 / NRRL 8057)</name>
    <name type="common">Streptomyces cattleya</name>
    <dbReference type="NCBI Taxonomy" id="1003195"/>
    <lineage>
        <taxon>Bacteria</taxon>
        <taxon>Bacillati</taxon>
        <taxon>Actinomycetota</taxon>
        <taxon>Actinomycetes</taxon>
        <taxon>Kitasatosporales</taxon>
        <taxon>Streptomycetaceae</taxon>
        <taxon>Streptantibioticus</taxon>
    </lineage>
</organism>
<keyword evidence="3 7" id="KW-1003">Cell membrane</keyword>
<comment type="similarity">
    <text evidence="2 7">Belongs to the DedA family.</text>
</comment>
<dbReference type="AlphaFoldDB" id="G8WNN1"/>
<name>G8WNN1_STREN</name>
<dbReference type="GO" id="GO:0005886">
    <property type="term" value="C:plasma membrane"/>
    <property type="evidence" value="ECO:0007669"/>
    <property type="project" value="UniProtKB-SubCell"/>
</dbReference>
<evidence type="ECO:0000313" key="11">
    <source>
        <dbReference type="Proteomes" id="UP000007842"/>
    </source>
</evidence>
<feature type="compositionally biased region" description="Low complexity" evidence="8">
    <location>
        <begin position="137"/>
        <end position="149"/>
    </location>
</feature>